<evidence type="ECO:0000256" key="1">
    <source>
        <dbReference type="SAM" id="MobiDB-lite"/>
    </source>
</evidence>
<dbReference type="EMBL" id="JBICCN010000333">
    <property type="protein sequence ID" value="KAL3076552.1"/>
    <property type="molecule type" value="Genomic_DNA"/>
</dbReference>
<feature type="compositionally biased region" description="Basic and acidic residues" evidence="1">
    <location>
        <begin position="78"/>
        <end position="98"/>
    </location>
</feature>
<sequence>MSDFFLDNSDMDDDELELKLDYLQMLRNRRANKSLKMPRSDIGTTKLPINGKDIGYGPPPENAQLKRNIETKMGTTDSEEKKTEPKEENKVPSNEKRNGYYRLLSENAKKNAQLRREIKEILGIIDSEEKETEPKETKFCEMFSWVQLFFGLAFLLLSFAVFYCCASNKTQTCPTNTPIHSNNSMPSNVREPPFLMVWWPVIDAIIFYIAVGSVIFAYIGVFSLFVFMFYDSHRFSAIEKREQVEEMNEYYAKIDAELREQELEMARIYAI</sequence>
<organism evidence="3 4">
    <name type="scientific">Heterodera schachtii</name>
    <name type="common">Sugarbeet cyst nematode worm</name>
    <name type="synonym">Tylenchus schachtii</name>
    <dbReference type="NCBI Taxonomy" id="97005"/>
    <lineage>
        <taxon>Eukaryota</taxon>
        <taxon>Metazoa</taxon>
        <taxon>Ecdysozoa</taxon>
        <taxon>Nematoda</taxon>
        <taxon>Chromadorea</taxon>
        <taxon>Rhabditida</taxon>
        <taxon>Tylenchina</taxon>
        <taxon>Tylenchomorpha</taxon>
        <taxon>Tylenchoidea</taxon>
        <taxon>Heteroderidae</taxon>
        <taxon>Heteroderinae</taxon>
        <taxon>Heterodera</taxon>
    </lineage>
</organism>
<proteinExistence type="predicted"/>
<keyword evidence="2" id="KW-0472">Membrane</keyword>
<feature type="transmembrane region" description="Helical" evidence="2">
    <location>
        <begin position="142"/>
        <end position="163"/>
    </location>
</feature>
<evidence type="ECO:0000313" key="4">
    <source>
        <dbReference type="Proteomes" id="UP001620645"/>
    </source>
</evidence>
<gene>
    <name evidence="3" type="ORF">niasHS_014457</name>
</gene>
<comment type="caution">
    <text evidence="3">The sequence shown here is derived from an EMBL/GenBank/DDBJ whole genome shotgun (WGS) entry which is preliminary data.</text>
</comment>
<dbReference type="Proteomes" id="UP001620645">
    <property type="component" value="Unassembled WGS sequence"/>
</dbReference>
<feature type="region of interest" description="Disordered" evidence="1">
    <location>
        <begin position="34"/>
        <end position="98"/>
    </location>
</feature>
<accession>A0ABD2I8M7</accession>
<evidence type="ECO:0000313" key="3">
    <source>
        <dbReference type="EMBL" id="KAL3076552.1"/>
    </source>
</evidence>
<keyword evidence="2" id="KW-0812">Transmembrane</keyword>
<keyword evidence="4" id="KW-1185">Reference proteome</keyword>
<protein>
    <submittedName>
        <fullName evidence="3">Uncharacterized protein</fullName>
    </submittedName>
</protein>
<keyword evidence="2" id="KW-1133">Transmembrane helix</keyword>
<feature type="transmembrane region" description="Helical" evidence="2">
    <location>
        <begin position="205"/>
        <end position="230"/>
    </location>
</feature>
<evidence type="ECO:0000256" key="2">
    <source>
        <dbReference type="SAM" id="Phobius"/>
    </source>
</evidence>
<dbReference type="AlphaFoldDB" id="A0ABD2I8M7"/>
<reference evidence="3 4" key="1">
    <citation type="submission" date="2024-10" db="EMBL/GenBank/DDBJ databases">
        <authorList>
            <person name="Kim D."/>
        </authorList>
    </citation>
    <scope>NUCLEOTIDE SEQUENCE [LARGE SCALE GENOMIC DNA]</scope>
    <source>
        <strain evidence="3">Taebaek</strain>
    </source>
</reference>
<name>A0ABD2I8M7_HETSC</name>